<sequence length="123" mass="13732">MACIVQKPYVKNLYGSHVGLAIIPLSSQSPIKIDDKIHLESDQTILANFQISVNITESCLRIQIVCSNCADRQSFSLATVHPSSNITTLADVSNIIGSINYDHNEEFVDFHANLYQHHDHKIL</sequence>
<evidence type="ECO:0000313" key="1">
    <source>
        <dbReference type="EMBL" id="KAH9423860.1"/>
    </source>
</evidence>
<protein>
    <submittedName>
        <fullName evidence="1">Uncharacterized protein</fullName>
    </submittedName>
</protein>
<reference evidence="1 2" key="2">
    <citation type="journal article" date="2022" name="Mol. Biol. Evol.">
        <title>Comparative Genomics Reveals Insights into the Divergent Evolution of Astigmatic Mites and Household Pest Adaptations.</title>
        <authorList>
            <person name="Xiong Q."/>
            <person name="Wan A.T."/>
            <person name="Liu X."/>
            <person name="Fung C.S."/>
            <person name="Xiao X."/>
            <person name="Malainual N."/>
            <person name="Hou J."/>
            <person name="Wang L."/>
            <person name="Wang M."/>
            <person name="Yang K.Y."/>
            <person name="Cui Y."/>
            <person name="Leung E.L."/>
            <person name="Nong W."/>
            <person name="Shin S.K."/>
            <person name="Au S.W."/>
            <person name="Jeong K.Y."/>
            <person name="Chew F.T."/>
            <person name="Hui J.H."/>
            <person name="Leung T.F."/>
            <person name="Tungtrongchitr A."/>
            <person name="Zhong N."/>
            <person name="Liu Z."/>
            <person name="Tsui S.K."/>
        </authorList>
    </citation>
    <scope>NUCLEOTIDE SEQUENCE [LARGE SCALE GENOMIC DNA]</scope>
    <source>
        <strain evidence="1">Derp</strain>
    </source>
</reference>
<proteinExistence type="predicted"/>
<name>A0ABQ8JML6_DERPT</name>
<gene>
    <name evidence="1" type="ORF">DERP_005444</name>
</gene>
<evidence type="ECO:0000313" key="2">
    <source>
        <dbReference type="Proteomes" id="UP000887458"/>
    </source>
</evidence>
<reference evidence="1 2" key="1">
    <citation type="journal article" date="2018" name="J. Allergy Clin. Immunol.">
        <title>High-quality assembly of Dermatophagoides pteronyssinus genome and transcriptome reveals a wide range of novel allergens.</title>
        <authorList>
            <person name="Liu X.Y."/>
            <person name="Yang K.Y."/>
            <person name="Wang M.Q."/>
            <person name="Kwok J.S."/>
            <person name="Zeng X."/>
            <person name="Yang Z."/>
            <person name="Xiao X.J."/>
            <person name="Lau C.P."/>
            <person name="Li Y."/>
            <person name="Huang Z.M."/>
            <person name="Ba J.G."/>
            <person name="Yim A.K."/>
            <person name="Ouyang C.Y."/>
            <person name="Ngai S.M."/>
            <person name="Chan T.F."/>
            <person name="Leung E.L."/>
            <person name="Liu L."/>
            <person name="Liu Z.G."/>
            <person name="Tsui S.K."/>
        </authorList>
    </citation>
    <scope>NUCLEOTIDE SEQUENCE [LARGE SCALE GENOMIC DNA]</scope>
    <source>
        <strain evidence="1">Derp</strain>
    </source>
</reference>
<comment type="caution">
    <text evidence="1">The sequence shown here is derived from an EMBL/GenBank/DDBJ whole genome shotgun (WGS) entry which is preliminary data.</text>
</comment>
<keyword evidence="2" id="KW-1185">Reference proteome</keyword>
<dbReference type="EMBL" id="NJHN03000031">
    <property type="protein sequence ID" value="KAH9423860.1"/>
    <property type="molecule type" value="Genomic_DNA"/>
</dbReference>
<organism evidence="1 2">
    <name type="scientific">Dermatophagoides pteronyssinus</name>
    <name type="common">European house dust mite</name>
    <dbReference type="NCBI Taxonomy" id="6956"/>
    <lineage>
        <taxon>Eukaryota</taxon>
        <taxon>Metazoa</taxon>
        <taxon>Ecdysozoa</taxon>
        <taxon>Arthropoda</taxon>
        <taxon>Chelicerata</taxon>
        <taxon>Arachnida</taxon>
        <taxon>Acari</taxon>
        <taxon>Acariformes</taxon>
        <taxon>Sarcoptiformes</taxon>
        <taxon>Astigmata</taxon>
        <taxon>Psoroptidia</taxon>
        <taxon>Analgoidea</taxon>
        <taxon>Pyroglyphidae</taxon>
        <taxon>Dermatophagoidinae</taxon>
        <taxon>Dermatophagoides</taxon>
    </lineage>
</organism>
<dbReference type="Proteomes" id="UP000887458">
    <property type="component" value="Unassembled WGS sequence"/>
</dbReference>
<accession>A0ABQ8JML6</accession>